<sequence length="524" mass="57393">MALSPWPFLSSPEIRSSQLRGSKVKPALGMLLLDGKERPSGRHGSFDHPGSFDYEVKQEVVKGLTAEVCQLGSLTEELEKNLAESIAALEAAGASVICGDTGAMMVFQHVARKKTKLPVILSALHLLPTVTGSHSHDAQVAVFTEHRGALEVMKKLVHEEYGIDLEDSRYIIVDCTEIPGFATHDDAEMEAGLVARAQRVLQEHPEVRAFLLESTRLPRHLAHAVRKATARPVFDAHLLCDFYIDSHMDNPRFGKKSHEPKAKPWVSRLASWAKKVGMKAYTSWEHAIKPPKAVAAVGVKLGVIRLDYHYPPARGDVDHPGSYGYEVHYHMVEGLTFEMCQSGKLTPEVEAAFLHGLRTLESKGVSVITGDCGFMMWLQELARKNTKLPVIMSSLVTLPVLTSSYHHGEKIAIFTANGQSLLSSLTGGAGGTGEPFIFVGCEEVPGFEAVALGQKVDVKKVTPGIVEKAKQVLRAHPQVRAILMECTELPPYSDAVRYFCGVPVFDAITACDFYIACHGEKMKL</sequence>
<name>A0ABP0JXQ2_9DINO</name>
<keyword evidence="2" id="KW-1185">Reference proteome</keyword>
<evidence type="ECO:0000313" key="1">
    <source>
        <dbReference type="EMBL" id="CAK9019256.1"/>
    </source>
</evidence>
<comment type="caution">
    <text evidence="1">The sequence shown here is derived from an EMBL/GenBank/DDBJ whole genome shotgun (WGS) entry which is preliminary data.</text>
</comment>
<proteinExistence type="predicted"/>
<protein>
    <submittedName>
        <fullName evidence="1">Uncharacterized protein</fullName>
    </submittedName>
</protein>
<organism evidence="1 2">
    <name type="scientific">Durusdinium trenchii</name>
    <dbReference type="NCBI Taxonomy" id="1381693"/>
    <lineage>
        <taxon>Eukaryota</taxon>
        <taxon>Sar</taxon>
        <taxon>Alveolata</taxon>
        <taxon>Dinophyceae</taxon>
        <taxon>Suessiales</taxon>
        <taxon>Symbiodiniaceae</taxon>
        <taxon>Durusdinium</taxon>
    </lineage>
</organism>
<dbReference type="Proteomes" id="UP001642464">
    <property type="component" value="Unassembled WGS sequence"/>
</dbReference>
<gene>
    <name evidence="1" type="ORF">SCF082_LOCUS14438</name>
</gene>
<accession>A0ABP0JXQ2</accession>
<reference evidence="1 2" key="1">
    <citation type="submission" date="2024-02" db="EMBL/GenBank/DDBJ databases">
        <authorList>
            <person name="Chen Y."/>
            <person name="Shah S."/>
            <person name="Dougan E. K."/>
            <person name="Thang M."/>
            <person name="Chan C."/>
        </authorList>
    </citation>
    <scope>NUCLEOTIDE SEQUENCE [LARGE SCALE GENOMIC DNA]</scope>
</reference>
<evidence type="ECO:0000313" key="2">
    <source>
        <dbReference type="Proteomes" id="UP001642464"/>
    </source>
</evidence>
<dbReference type="EMBL" id="CAXAMM010009058">
    <property type="protein sequence ID" value="CAK9019256.1"/>
    <property type="molecule type" value="Genomic_DNA"/>
</dbReference>